<dbReference type="RefSeq" id="WP_379905088.1">
    <property type="nucleotide sequence ID" value="NZ_JBHULM010000011.1"/>
</dbReference>
<proteinExistence type="predicted"/>
<feature type="domain" description="STAS" evidence="1">
    <location>
        <begin position="11"/>
        <end position="92"/>
    </location>
</feature>
<dbReference type="Pfam" id="PF01740">
    <property type="entry name" value="STAS"/>
    <property type="match status" value="1"/>
</dbReference>
<dbReference type="Proteomes" id="UP001597467">
    <property type="component" value="Unassembled WGS sequence"/>
</dbReference>
<name>A0ABW5K5X6_9FLAO</name>
<sequence length="92" mass="10256">MKLIITKKNNIYKIKGNLIKSNVSLFKNQLKDAFYKADDIVLNLQDLSTIDNQGVIAIVQMHNEALSKNKKLSIIGLGNGQLSTHFNTNQVA</sequence>
<gene>
    <name evidence="2" type="ORF">ACFSSB_13385</name>
</gene>
<keyword evidence="3" id="KW-1185">Reference proteome</keyword>
<accession>A0ABW5K5X6</accession>
<evidence type="ECO:0000259" key="1">
    <source>
        <dbReference type="PROSITE" id="PS50801"/>
    </source>
</evidence>
<organism evidence="2 3">
    <name type="scientific">Lacinutrix gracilariae</name>
    <dbReference type="NCBI Taxonomy" id="1747198"/>
    <lineage>
        <taxon>Bacteria</taxon>
        <taxon>Pseudomonadati</taxon>
        <taxon>Bacteroidota</taxon>
        <taxon>Flavobacteriia</taxon>
        <taxon>Flavobacteriales</taxon>
        <taxon>Flavobacteriaceae</taxon>
        <taxon>Lacinutrix</taxon>
    </lineage>
</organism>
<dbReference type="EMBL" id="JBHULM010000011">
    <property type="protein sequence ID" value="MFD2543320.1"/>
    <property type="molecule type" value="Genomic_DNA"/>
</dbReference>
<dbReference type="SUPFAM" id="SSF52091">
    <property type="entry name" value="SpoIIaa-like"/>
    <property type="match status" value="1"/>
</dbReference>
<protein>
    <submittedName>
        <fullName evidence="2">STAS domain-containing protein</fullName>
    </submittedName>
</protein>
<dbReference type="InterPro" id="IPR002645">
    <property type="entry name" value="STAS_dom"/>
</dbReference>
<dbReference type="Gene3D" id="3.30.750.24">
    <property type="entry name" value="STAS domain"/>
    <property type="match status" value="1"/>
</dbReference>
<dbReference type="PROSITE" id="PS50801">
    <property type="entry name" value="STAS"/>
    <property type="match status" value="1"/>
</dbReference>
<evidence type="ECO:0000313" key="3">
    <source>
        <dbReference type="Proteomes" id="UP001597467"/>
    </source>
</evidence>
<dbReference type="InterPro" id="IPR036513">
    <property type="entry name" value="STAS_dom_sf"/>
</dbReference>
<evidence type="ECO:0000313" key="2">
    <source>
        <dbReference type="EMBL" id="MFD2543320.1"/>
    </source>
</evidence>
<comment type="caution">
    <text evidence="2">The sequence shown here is derived from an EMBL/GenBank/DDBJ whole genome shotgun (WGS) entry which is preliminary data.</text>
</comment>
<reference evidence="3" key="1">
    <citation type="journal article" date="2019" name="Int. J. Syst. Evol. Microbiol.">
        <title>The Global Catalogue of Microorganisms (GCM) 10K type strain sequencing project: providing services to taxonomists for standard genome sequencing and annotation.</title>
        <authorList>
            <consortium name="The Broad Institute Genomics Platform"/>
            <consortium name="The Broad Institute Genome Sequencing Center for Infectious Disease"/>
            <person name="Wu L."/>
            <person name="Ma J."/>
        </authorList>
    </citation>
    <scope>NUCLEOTIDE SEQUENCE [LARGE SCALE GENOMIC DNA]</scope>
    <source>
        <strain evidence="3">KCTC 42808</strain>
    </source>
</reference>